<evidence type="ECO:0000256" key="2">
    <source>
        <dbReference type="PROSITE-ProRule" id="PRU00708"/>
    </source>
</evidence>
<dbReference type="PROSITE" id="PS51375">
    <property type="entry name" value="PPR"/>
    <property type="match status" value="2"/>
</dbReference>
<dbReference type="Pfam" id="PF17177">
    <property type="entry name" value="PPR_long"/>
    <property type="match status" value="1"/>
</dbReference>
<dbReference type="GeneID" id="109538859"/>
<dbReference type="NCBIfam" id="TIGR00756">
    <property type="entry name" value="PPR"/>
    <property type="match status" value="2"/>
</dbReference>
<dbReference type="Gene3D" id="1.25.40.10">
    <property type="entry name" value="Tetratricopeptide repeat domain"/>
    <property type="match status" value="3"/>
</dbReference>
<dbReference type="InterPro" id="IPR002885">
    <property type="entry name" value="PPR_rpt"/>
</dbReference>
<keyword evidence="1" id="KW-0677">Repeat</keyword>
<dbReference type="KEGG" id="dpa:109538859"/>
<reference evidence="5" key="1">
    <citation type="journal article" date="2013" name="Genome Biol.">
        <title>Draft genome of the mountain pine beetle, Dendroctonus ponderosae Hopkins, a major forest pest.</title>
        <authorList>
            <person name="Keeling C.I."/>
            <person name="Yuen M.M."/>
            <person name="Liao N.Y."/>
            <person name="Docking T.R."/>
            <person name="Chan S.K."/>
            <person name="Taylor G.A."/>
            <person name="Palmquist D.L."/>
            <person name="Jackman S.D."/>
            <person name="Nguyen A."/>
            <person name="Li M."/>
            <person name="Henderson H."/>
            <person name="Janes J.K."/>
            <person name="Zhao Y."/>
            <person name="Pandoh P."/>
            <person name="Moore R."/>
            <person name="Sperling F.A."/>
            <person name="Huber D.P."/>
            <person name="Birol I."/>
            <person name="Jones S.J."/>
            <person name="Bohlmann J."/>
        </authorList>
    </citation>
    <scope>NUCLEOTIDE SEQUENCE</scope>
</reference>
<name>A0AAR5PLB6_DENPD</name>
<dbReference type="AlphaFoldDB" id="A0AAR5PLB6"/>
<dbReference type="Pfam" id="PF13812">
    <property type="entry name" value="PPR_3"/>
    <property type="match status" value="1"/>
</dbReference>
<keyword evidence="5" id="KW-1185">Reference proteome</keyword>
<evidence type="ECO:0000313" key="4">
    <source>
        <dbReference type="EnsemblMetazoa" id="XP_019761825.1"/>
    </source>
</evidence>
<dbReference type="PANTHER" id="PTHR24014">
    <property type="entry name" value="2-OXOGLUTARATE AND IRON-DEPENDENT OXYGENASE DOMAIN-CONTAINING PROTEIN 2"/>
    <property type="match status" value="1"/>
</dbReference>
<dbReference type="FunFam" id="1.25.40.10:FF:001555">
    <property type="entry name" value="GD13877"/>
    <property type="match status" value="1"/>
</dbReference>
<sequence>MFCDLWPHVKITRLCDVQPNIERLGMFKLKICGNIARSCLQRAPICSANAGVNGASMLSTDVTPAQYKGPYERKQNFEFPAPFRDKRFRALPPGESEREFLVRAKMDPDSFGEKLEETEEDAGDLEEERHIGEQPLASQRLSTKQYATIIKDFLRQRKIKEAIDVLEVKMLKEDRVKPENYIYNLVLGGCGRVGYTKKAFQLYNNMKKRALTVTAGTYTALFNACSNSPWPADGLARANQLYGIMQEKGYTPNDTNYNAMIKAFGRCGDLQMAFALVDQMREAKLPLRDDTVSFLLQSCISDKEAGFRHALLVWRKLTEKRVKPTIYSFNLLLRCVRDCGLGDLEATKQVMEKLLNVERAQLALVSGADQTALIAKGTDGDVSDLRPNLLAAVPHLGSVLSISEVKNPEDRLLLLGGCQGFIETMLLHKCAPDIKTFTLLLDSLPKTTAAEKELIVTMKKLNIRPDVDFYNMLMKKRSMRKDYEGAKQVLTQIKQTKMRPDLITYGVLALGCTNKEEALDLVSQMNQTGYTLNAAILGAMLRQACVHMEFDYIFEVMELCLRECVPVNKMFLDHLHSFKKSCRHKQNAKELSHQQVRKFGVFKNRLETWLTEVQIDEAEDAHPWQQFRQNYPDEVRFKPKDSARFKARHTSRFKVKTSSKHRRGDW</sequence>
<dbReference type="GO" id="GO:0000049">
    <property type="term" value="F:tRNA binding"/>
    <property type="evidence" value="ECO:0007669"/>
    <property type="project" value="TreeGrafter"/>
</dbReference>
<reference evidence="4" key="2">
    <citation type="submission" date="2024-08" db="UniProtKB">
        <authorList>
            <consortium name="EnsemblMetazoa"/>
        </authorList>
    </citation>
    <scope>IDENTIFICATION</scope>
</reference>
<dbReference type="InterPro" id="IPR033443">
    <property type="entry name" value="PROP1-like_PPR_dom"/>
</dbReference>
<dbReference type="PANTHER" id="PTHR24014:SF6">
    <property type="entry name" value="PENTATRICOPEPTIDE REPEAT-CONTAINING PROTEIN 1, MITOCHONDRIAL"/>
    <property type="match status" value="1"/>
</dbReference>
<dbReference type="InterPro" id="IPR011990">
    <property type="entry name" value="TPR-like_helical_dom_sf"/>
</dbReference>
<evidence type="ECO:0000313" key="5">
    <source>
        <dbReference type="Proteomes" id="UP000019118"/>
    </source>
</evidence>
<protein>
    <recommendedName>
        <fullName evidence="3">PROP1-like PPR domain-containing protein</fullName>
    </recommendedName>
</protein>
<feature type="repeat" description="PPR" evidence="2">
    <location>
        <begin position="179"/>
        <end position="213"/>
    </location>
</feature>
<dbReference type="EnsemblMetazoa" id="XM_019906266.1">
    <property type="protein sequence ID" value="XP_019761825.1"/>
    <property type="gene ID" value="LOC109538859"/>
</dbReference>
<organism evidence="4 5">
    <name type="scientific">Dendroctonus ponderosae</name>
    <name type="common">Mountain pine beetle</name>
    <dbReference type="NCBI Taxonomy" id="77166"/>
    <lineage>
        <taxon>Eukaryota</taxon>
        <taxon>Metazoa</taxon>
        <taxon>Ecdysozoa</taxon>
        <taxon>Arthropoda</taxon>
        <taxon>Hexapoda</taxon>
        <taxon>Insecta</taxon>
        <taxon>Pterygota</taxon>
        <taxon>Neoptera</taxon>
        <taxon>Endopterygota</taxon>
        <taxon>Coleoptera</taxon>
        <taxon>Polyphaga</taxon>
        <taxon>Cucujiformia</taxon>
        <taxon>Curculionidae</taxon>
        <taxon>Scolytinae</taxon>
        <taxon>Dendroctonus</taxon>
    </lineage>
</organism>
<evidence type="ECO:0000259" key="3">
    <source>
        <dbReference type="Pfam" id="PF17177"/>
    </source>
</evidence>
<proteinExistence type="predicted"/>
<feature type="repeat" description="PPR" evidence="2">
    <location>
        <begin position="253"/>
        <end position="287"/>
    </location>
</feature>
<dbReference type="GO" id="GO:0042780">
    <property type="term" value="P:tRNA 3'-end processing"/>
    <property type="evidence" value="ECO:0007669"/>
    <property type="project" value="TreeGrafter"/>
</dbReference>
<dbReference type="GO" id="GO:0005759">
    <property type="term" value="C:mitochondrial matrix"/>
    <property type="evidence" value="ECO:0007669"/>
    <property type="project" value="TreeGrafter"/>
</dbReference>
<accession>A0AAR5PLB6</accession>
<feature type="domain" description="PROP1-like PPR" evidence="3">
    <location>
        <begin position="183"/>
        <end position="343"/>
    </location>
</feature>
<dbReference type="RefSeq" id="XP_019761825.1">
    <property type="nucleotide sequence ID" value="XM_019906266.2"/>
</dbReference>
<dbReference type="Proteomes" id="UP000019118">
    <property type="component" value="Unassembled WGS sequence"/>
</dbReference>
<evidence type="ECO:0000256" key="1">
    <source>
        <dbReference type="ARBA" id="ARBA00022737"/>
    </source>
</evidence>